<reference evidence="3" key="1">
    <citation type="journal article" date="2016" name="J. Proteomics">
        <title>Transcriptomic analysis of the venom glands from the scorpion Hadogenes troglodytes revealed unique and extremely high diversity of the venom peptides.</title>
        <authorList>
            <person name="Zhong J."/>
            <person name="Zeng X.C."/>
            <person name="Zeng X."/>
            <person name="Nie Y."/>
            <person name="Zhang L."/>
            <person name="Wu S."/>
            <person name="Bao A."/>
        </authorList>
    </citation>
    <scope>NUCLEOTIDE SEQUENCE</scope>
</reference>
<feature type="region of interest" description="Disordered" evidence="1">
    <location>
        <begin position="36"/>
        <end position="60"/>
    </location>
</feature>
<evidence type="ECO:0000313" key="3">
    <source>
        <dbReference type="EMBL" id="AOF40260.1"/>
    </source>
</evidence>
<dbReference type="EMBL" id="KU643168">
    <property type="protein sequence ID" value="AOF40260.1"/>
    <property type="molecule type" value="mRNA"/>
</dbReference>
<accession>A0A1B3IJ80</accession>
<name>A0A1B3IJ80_9SCOR</name>
<feature type="compositionally biased region" description="Basic and acidic residues" evidence="1">
    <location>
        <begin position="36"/>
        <end position="54"/>
    </location>
</feature>
<evidence type="ECO:0000256" key="1">
    <source>
        <dbReference type="SAM" id="MobiDB-lite"/>
    </source>
</evidence>
<evidence type="ECO:0000256" key="2">
    <source>
        <dbReference type="SAM" id="SignalP"/>
    </source>
</evidence>
<protein>
    <submittedName>
        <fullName evidence="3">Venom peptide Htgkr2</fullName>
    </submittedName>
</protein>
<dbReference type="AlphaFoldDB" id="A0A1B3IJ80"/>
<organism evidence="3">
    <name type="scientific">Hadogenes troglodytes</name>
    <dbReference type="NCBI Taxonomy" id="1577150"/>
    <lineage>
        <taxon>Eukaryota</taxon>
        <taxon>Metazoa</taxon>
        <taxon>Ecdysozoa</taxon>
        <taxon>Arthropoda</taxon>
        <taxon>Chelicerata</taxon>
        <taxon>Arachnida</taxon>
        <taxon>Scorpiones</taxon>
        <taxon>Iurida</taxon>
        <taxon>Scorpionoidea</taxon>
        <taxon>Hemiscorpiidae</taxon>
        <taxon>Hadogenes</taxon>
    </lineage>
</organism>
<feature type="chain" id="PRO_5008548605" evidence="2">
    <location>
        <begin position="24"/>
        <end position="60"/>
    </location>
</feature>
<proteinExistence type="evidence at transcript level"/>
<keyword evidence="2" id="KW-0732">Signal</keyword>
<sequence length="60" mass="6912">MKVLPVLFLTLLVLISIPAETFCQDYNHDRDIVPPRGKRNDFFRSDVSRDDESHPSPGQK</sequence>
<feature type="signal peptide" evidence="2">
    <location>
        <begin position="1"/>
        <end position="23"/>
    </location>
</feature>